<reference evidence="2" key="1">
    <citation type="submission" date="2016-10" db="EMBL/GenBank/DDBJ databases">
        <authorList>
            <person name="Varghese N."/>
            <person name="Submissions S."/>
        </authorList>
    </citation>
    <scope>NUCLEOTIDE SEQUENCE [LARGE SCALE GENOMIC DNA]</scope>
    <source>
        <strain evidence="2">DSM 26879</strain>
    </source>
</reference>
<dbReference type="EMBL" id="FOYP01000001">
    <property type="protein sequence ID" value="SFR40608.1"/>
    <property type="molecule type" value="Genomic_DNA"/>
</dbReference>
<dbReference type="AlphaFoldDB" id="A0A1I6GEM5"/>
<dbReference type="Proteomes" id="UP000199478">
    <property type="component" value="Unassembled WGS sequence"/>
</dbReference>
<organism evidence="1 2">
    <name type="scientific">Yoonia tamlensis</name>
    <dbReference type="NCBI Taxonomy" id="390270"/>
    <lineage>
        <taxon>Bacteria</taxon>
        <taxon>Pseudomonadati</taxon>
        <taxon>Pseudomonadota</taxon>
        <taxon>Alphaproteobacteria</taxon>
        <taxon>Rhodobacterales</taxon>
        <taxon>Paracoccaceae</taxon>
        <taxon>Yoonia</taxon>
    </lineage>
</organism>
<dbReference type="STRING" id="390270.SAMN04488005_1527"/>
<protein>
    <submittedName>
        <fullName evidence="1">Uncharacterized protein</fullName>
    </submittedName>
</protein>
<keyword evidence="2" id="KW-1185">Reference proteome</keyword>
<evidence type="ECO:0000313" key="1">
    <source>
        <dbReference type="EMBL" id="SFR40608.1"/>
    </source>
</evidence>
<proteinExistence type="predicted"/>
<accession>A0A1I6GEM5</accession>
<gene>
    <name evidence="1" type="ORF">SAMN04488005_1527</name>
</gene>
<sequence length="111" mass="12013">MTQAARISDNQVSVPCDNVIALRPRQSSGNASAQKSQAADPYAFGAAFPEMWRAFLHAHYRNQIEVAYCYGVTEKAAEKWWLGIGGPNGAKVAIAYQTHPAGAATFLKWAA</sequence>
<evidence type="ECO:0000313" key="2">
    <source>
        <dbReference type="Proteomes" id="UP000199478"/>
    </source>
</evidence>
<name>A0A1I6GEM5_9RHOB</name>